<organism evidence="1 2">
    <name type="scientific">Hyalangium rubrum</name>
    <dbReference type="NCBI Taxonomy" id="3103134"/>
    <lineage>
        <taxon>Bacteria</taxon>
        <taxon>Pseudomonadati</taxon>
        <taxon>Myxococcota</taxon>
        <taxon>Myxococcia</taxon>
        <taxon>Myxococcales</taxon>
        <taxon>Cystobacterineae</taxon>
        <taxon>Archangiaceae</taxon>
        <taxon>Hyalangium</taxon>
    </lineage>
</organism>
<dbReference type="Pfam" id="PF02810">
    <property type="entry name" value="SEC-C"/>
    <property type="match status" value="1"/>
</dbReference>
<dbReference type="SUPFAM" id="SSF103642">
    <property type="entry name" value="Sec-C motif"/>
    <property type="match status" value="1"/>
</dbReference>
<reference evidence="1 2" key="1">
    <citation type="submission" date="2023-12" db="EMBL/GenBank/DDBJ databases">
        <title>the genome sequence of Hyalangium sp. s54d21.</title>
        <authorList>
            <person name="Zhang X."/>
        </authorList>
    </citation>
    <scope>NUCLEOTIDE SEQUENCE [LARGE SCALE GENOMIC DNA]</scope>
    <source>
        <strain evidence="2">s54d21</strain>
    </source>
</reference>
<gene>
    <name evidence="1" type="ORF">SYV04_26990</name>
</gene>
<protein>
    <submittedName>
        <fullName evidence="1">SEC-C domain-containing protein</fullName>
    </submittedName>
</protein>
<sequence length="428" mass="47259">MSSSKPGRNDPCPCGSGKKYKVCHAAEDRARDAPPPATPHPLAKDLRAAMDLLGDPDVSKLSGALDHLGKLLSAWGPAPGLRFDSAAFETHISKALEALPDAVEQNPAQTRRDLFIGAARVFGTRDFLNSFRNALLQRASEPSRTPEERLALSVGVLLASASEKSKQFRPEDIPVLDVIFDVQFREWSTHRHELASKLDALVRAAEEEEEAKLTPAGEEALRQANEGNVEALVQHIQSDPRLFERINREAKERAARVEAKLREPATPPLFAPEEELWFTCVLWEPLGAVKRAASDAGTRRAAVENLIRAVKGALDATLLDGMLERLRQKAKDPALDDDARAWFTDLSIALEAEPSRMVMAALFTASQEAQGRSAEEMVMLADIKAKPVWTPEDFEPYRQLLETQGLPAAAERIRRSQDWLREHPVSLA</sequence>
<comment type="caution">
    <text evidence="1">The sequence shown here is derived from an EMBL/GenBank/DDBJ whole genome shotgun (WGS) entry which is preliminary data.</text>
</comment>
<evidence type="ECO:0000313" key="1">
    <source>
        <dbReference type="EMBL" id="MDY7230070.1"/>
    </source>
</evidence>
<dbReference type="InterPro" id="IPR004027">
    <property type="entry name" value="SEC_C_motif"/>
</dbReference>
<evidence type="ECO:0000313" key="2">
    <source>
        <dbReference type="Proteomes" id="UP001291309"/>
    </source>
</evidence>
<proteinExistence type="predicted"/>
<dbReference type="EMBL" id="JAXIVS010000010">
    <property type="protein sequence ID" value="MDY7230070.1"/>
    <property type="molecule type" value="Genomic_DNA"/>
</dbReference>
<keyword evidence="2" id="KW-1185">Reference proteome</keyword>
<accession>A0ABU5H9S2</accession>
<dbReference type="Proteomes" id="UP001291309">
    <property type="component" value="Unassembled WGS sequence"/>
</dbReference>
<name>A0ABU5H9S2_9BACT</name>
<dbReference type="RefSeq" id="WP_321548794.1">
    <property type="nucleotide sequence ID" value="NZ_JAXIVS010000010.1"/>
</dbReference>
<dbReference type="Gene3D" id="3.10.450.50">
    <property type="match status" value="1"/>
</dbReference>